<protein>
    <recommendedName>
        <fullName evidence="3">Roadblock/LC7 domain-containing protein</fullName>
    </recommendedName>
</protein>
<evidence type="ECO:0000313" key="1">
    <source>
        <dbReference type="EMBL" id="OYS94497.1"/>
    </source>
</evidence>
<evidence type="ECO:0008006" key="3">
    <source>
        <dbReference type="Google" id="ProtNLM"/>
    </source>
</evidence>
<dbReference type="EMBL" id="NGPX01000014">
    <property type="protein sequence ID" value="OYS94497.1"/>
    <property type="molecule type" value="Genomic_DNA"/>
</dbReference>
<reference evidence="1 2" key="1">
    <citation type="submission" date="2017-05" db="EMBL/GenBank/DDBJ databases">
        <authorList>
            <person name="Lin X.B."/>
            <person name="Stothard P."/>
            <person name="Tasseva G."/>
            <person name="Walter J."/>
        </authorList>
    </citation>
    <scope>NUCLEOTIDE SEQUENCE [LARGE SCALE GENOMIC DNA]</scope>
    <source>
        <strain evidence="1 2">105n</strain>
    </source>
</reference>
<dbReference type="Proteomes" id="UP000216681">
    <property type="component" value="Unassembled WGS sequence"/>
</dbReference>
<dbReference type="RefSeq" id="WP_094512275.1">
    <property type="nucleotide sequence ID" value="NZ_NGPU01000095.1"/>
</dbReference>
<proteinExistence type="predicted"/>
<gene>
    <name evidence="1" type="ORF">CBG15_03850</name>
</gene>
<reference evidence="1 2" key="2">
    <citation type="submission" date="2017-09" db="EMBL/GenBank/DDBJ databases">
        <title>Tripartite evolution among Lactobacillus johnsonii, Lactobacillus taiwanensis, Lactobacillus reuteri and their rodent host.</title>
        <authorList>
            <person name="Wang T."/>
            <person name="Knowles S."/>
            <person name="Cheng C."/>
        </authorList>
    </citation>
    <scope>NUCLEOTIDE SEQUENCE [LARGE SCALE GENOMIC DNA]</scope>
    <source>
        <strain evidence="1 2">105n</strain>
    </source>
</reference>
<accession>A0AB73QK50</accession>
<organism evidence="1 2">
    <name type="scientific">Limosilactobacillus reuteri</name>
    <name type="common">Lactobacillus reuteri</name>
    <dbReference type="NCBI Taxonomy" id="1598"/>
    <lineage>
        <taxon>Bacteria</taxon>
        <taxon>Bacillati</taxon>
        <taxon>Bacillota</taxon>
        <taxon>Bacilli</taxon>
        <taxon>Lactobacillales</taxon>
        <taxon>Lactobacillaceae</taxon>
        <taxon>Limosilactobacillus</taxon>
    </lineage>
</organism>
<sequence>MEFKEQERNSLELVSQILKDSPFSGWVIVAQSPEEQDMISITSGGKGISHGALVNGLYDSANRFAQLNFKSKITKTDFILTMAEAMGVSMVNLRSTIEKNYKIFREAVANAKK</sequence>
<dbReference type="AlphaFoldDB" id="A0AB73QK50"/>
<name>A0AB73QK50_LIMRT</name>
<evidence type="ECO:0000313" key="2">
    <source>
        <dbReference type="Proteomes" id="UP000216681"/>
    </source>
</evidence>
<comment type="caution">
    <text evidence="1">The sequence shown here is derived from an EMBL/GenBank/DDBJ whole genome shotgun (WGS) entry which is preliminary data.</text>
</comment>